<reference evidence="2 3" key="1">
    <citation type="submission" date="2020-03" db="EMBL/GenBank/DDBJ databases">
        <title>Genomic Encyclopedia of Type Strains, Phase IV (KMG-IV): sequencing the most valuable type-strain genomes for metagenomic binning, comparative biology and taxonomic classification.</title>
        <authorList>
            <person name="Goeker M."/>
        </authorList>
    </citation>
    <scope>NUCLEOTIDE SEQUENCE [LARGE SCALE GENOMIC DNA]</scope>
    <source>
        <strain evidence="2 3">DSM 105722</strain>
    </source>
</reference>
<sequence>MSVLSLKYTHNKPSFFEPCSLIISKKRANLIKYYNRNSILTFILSYLFNYLIFIDHTFFYFIAI</sequence>
<dbReference type="Proteomes" id="UP000576368">
    <property type="component" value="Unassembled WGS sequence"/>
</dbReference>
<proteinExistence type="predicted"/>
<keyword evidence="1" id="KW-0472">Membrane</keyword>
<dbReference type="EMBL" id="JAATLI010000016">
    <property type="protein sequence ID" value="NJC20245.1"/>
    <property type="molecule type" value="Genomic_DNA"/>
</dbReference>
<organism evidence="2 3">
    <name type="scientific">Butyricimonas paravirosa</name>
    <dbReference type="NCBI Taxonomy" id="1472417"/>
    <lineage>
        <taxon>Bacteria</taxon>
        <taxon>Pseudomonadati</taxon>
        <taxon>Bacteroidota</taxon>
        <taxon>Bacteroidia</taxon>
        <taxon>Bacteroidales</taxon>
        <taxon>Odoribacteraceae</taxon>
        <taxon>Butyricimonas</taxon>
    </lineage>
</organism>
<evidence type="ECO:0000256" key="1">
    <source>
        <dbReference type="SAM" id="Phobius"/>
    </source>
</evidence>
<dbReference type="AlphaFoldDB" id="A0A7X5YFK3"/>
<keyword evidence="1" id="KW-0812">Transmembrane</keyword>
<protein>
    <submittedName>
        <fullName evidence="2">Uncharacterized protein</fullName>
    </submittedName>
</protein>
<keyword evidence="1" id="KW-1133">Transmembrane helix</keyword>
<accession>A0A7X5YFK3</accession>
<evidence type="ECO:0000313" key="3">
    <source>
        <dbReference type="Proteomes" id="UP000576368"/>
    </source>
</evidence>
<comment type="caution">
    <text evidence="2">The sequence shown here is derived from an EMBL/GenBank/DDBJ whole genome shotgun (WGS) entry which is preliminary data.</text>
</comment>
<evidence type="ECO:0000313" key="2">
    <source>
        <dbReference type="EMBL" id="NJC20245.1"/>
    </source>
</evidence>
<gene>
    <name evidence="2" type="ORF">GGR15_003890</name>
</gene>
<feature type="transmembrane region" description="Helical" evidence="1">
    <location>
        <begin position="39"/>
        <end position="63"/>
    </location>
</feature>
<name>A0A7X5YFK3_9BACT</name>